<dbReference type="PANTHER" id="PTHR12210">
    <property type="entry name" value="DULLARD PROTEIN PHOSPHATASE"/>
    <property type="match status" value="1"/>
</dbReference>
<dbReference type="Pfam" id="PF03031">
    <property type="entry name" value="NIF"/>
    <property type="match status" value="1"/>
</dbReference>
<keyword evidence="1" id="KW-0809">Transit peptide</keyword>
<evidence type="ECO:0000313" key="3">
    <source>
        <dbReference type="EMBL" id="KAF9972159.1"/>
    </source>
</evidence>
<dbReference type="SMART" id="SM00577">
    <property type="entry name" value="CPDc"/>
    <property type="match status" value="1"/>
</dbReference>
<evidence type="ECO:0000259" key="2">
    <source>
        <dbReference type="PROSITE" id="PS50969"/>
    </source>
</evidence>
<dbReference type="SUPFAM" id="SSF56784">
    <property type="entry name" value="HAD-like"/>
    <property type="match status" value="1"/>
</dbReference>
<sequence length="287" mass="33823">MTLPETIDIQSDVSLSEDLASSKVYYNTQTETFYPINGIRAITPSYVSKSQEEPIQLSEPQKPLVILDLNGTLIYREDNFKRTVRPRPHLASFLSYLFENCRVMVWSSVTPESIDKMLRVTFSNCAERLDRVWSRKDLRLHPIDYNRKVLTLKDLEYVWEAIENERKDAAEDDLIVGARHGMRYDQTNTLLIDDSPHKSQLQPFNCIVIPEYDKDRYEAADDVELVKVRRYIETLVRQQNVSAYMRTHPFDSASKEYNQKCIENTIQLMGHEQRDVKLQRRNQRRRK</sequence>
<evidence type="ECO:0000313" key="4">
    <source>
        <dbReference type="Proteomes" id="UP000749646"/>
    </source>
</evidence>
<comment type="function">
    <text evidence="1">Essential component of the TIM23 complex, a complex that mediates the translocation of transit peptide-containing proteins across the mitochondrial inner membrane.</text>
</comment>
<reference evidence="3" key="1">
    <citation type="journal article" date="2020" name="Fungal Divers.">
        <title>Resolving the Mortierellaceae phylogeny through synthesis of multi-gene phylogenetics and phylogenomics.</title>
        <authorList>
            <person name="Vandepol N."/>
            <person name="Liber J."/>
            <person name="Desiro A."/>
            <person name="Na H."/>
            <person name="Kennedy M."/>
            <person name="Barry K."/>
            <person name="Grigoriev I.V."/>
            <person name="Miller A.N."/>
            <person name="O'Donnell K."/>
            <person name="Stajich J.E."/>
            <person name="Bonito G."/>
        </authorList>
    </citation>
    <scope>NUCLEOTIDE SEQUENCE</scope>
    <source>
        <strain evidence="3">MES-2147</strain>
    </source>
</reference>
<dbReference type="GO" id="GO:0005744">
    <property type="term" value="C:TIM23 mitochondrial import inner membrane translocase complex"/>
    <property type="evidence" value="ECO:0007669"/>
    <property type="project" value="UniProtKB-UniRule"/>
</dbReference>
<feature type="domain" description="FCP1 homology" evidence="2">
    <location>
        <begin position="58"/>
        <end position="235"/>
    </location>
</feature>
<comment type="similarity">
    <text evidence="1">Belongs to the TIM50 family.</text>
</comment>
<dbReference type="PROSITE" id="PS50969">
    <property type="entry name" value="FCP1"/>
    <property type="match status" value="1"/>
</dbReference>
<gene>
    <name evidence="3" type="ORF">BGZ65_009982</name>
</gene>
<keyword evidence="1" id="KW-0813">Transport</keyword>
<name>A0A9P6JFW9_9FUNG</name>
<keyword evidence="4" id="KW-1185">Reference proteome</keyword>
<protein>
    <recommendedName>
        <fullName evidence="1">Mitochondrial import inner membrane translocase subunit TIM50</fullName>
    </recommendedName>
</protein>
<keyword evidence="1" id="KW-0653">Protein transport</keyword>
<dbReference type="InterPro" id="IPR050365">
    <property type="entry name" value="TIM50"/>
</dbReference>
<accession>A0A9P6JFW9</accession>
<comment type="caution">
    <text evidence="3">The sequence shown here is derived from an EMBL/GenBank/DDBJ whole genome shotgun (WGS) entry which is preliminary data.</text>
</comment>
<dbReference type="AlphaFoldDB" id="A0A9P6JFW9"/>
<dbReference type="OrthoDB" id="1711508at2759"/>
<organism evidence="3 4">
    <name type="scientific">Modicella reniformis</name>
    <dbReference type="NCBI Taxonomy" id="1440133"/>
    <lineage>
        <taxon>Eukaryota</taxon>
        <taxon>Fungi</taxon>
        <taxon>Fungi incertae sedis</taxon>
        <taxon>Mucoromycota</taxon>
        <taxon>Mortierellomycotina</taxon>
        <taxon>Mortierellomycetes</taxon>
        <taxon>Mortierellales</taxon>
        <taxon>Mortierellaceae</taxon>
        <taxon>Modicella</taxon>
    </lineage>
</organism>
<dbReference type="InterPro" id="IPR023214">
    <property type="entry name" value="HAD_sf"/>
</dbReference>
<dbReference type="GO" id="GO:0015031">
    <property type="term" value="P:protein transport"/>
    <property type="evidence" value="ECO:0007669"/>
    <property type="project" value="UniProtKB-KW"/>
</dbReference>
<dbReference type="Gene3D" id="3.40.50.1000">
    <property type="entry name" value="HAD superfamily/HAD-like"/>
    <property type="match status" value="1"/>
</dbReference>
<dbReference type="EMBL" id="JAAAHW010004702">
    <property type="protein sequence ID" value="KAF9972159.1"/>
    <property type="molecule type" value="Genomic_DNA"/>
</dbReference>
<dbReference type="Proteomes" id="UP000749646">
    <property type="component" value="Unassembled WGS sequence"/>
</dbReference>
<keyword evidence="1" id="KW-0496">Mitochondrion</keyword>
<dbReference type="InterPro" id="IPR004274">
    <property type="entry name" value="FCP1_dom"/>
</dbReference>
<evidence type="ECO:0000256" key="1">
    <source>
        <dbReference type="RuleBase" id="RU365079"/>
    </source>
</evidence>
<comment type="subcellular location">
    <subcellularLocation>
        <location evidence="1">Mitochondrion inner membrane</location>
        <topology evidence="1">Single-pass membrane protein</topology>
    </subcellularLocation>
</comment>
<feature type="non-terminal residue" evidence="3">
    <location>
        <position position="287"/>
    </location>
</feature>
<proteinExistence type="inferred from homology"/>
<comment type="subunit">
    <text evidence="1">Component of the TIM23 complex.</text>
</comment>
<keyword evidence="1" id="KW-0811">Translocation</keyword>
<dbReference type="InterPro" id="IPR036412">
    <property type="entry name" value="HAD-like_sf"/>
</dbReference>